<proteinExistence type="predicted"/>
<dbReference type="Gene3D" id="2.120.10.30">
    <property type="entry name" value="TolB, C-terminal domain"/>
    <property type="match status" value="1"/>
</dbReference>
<sequence length="761" mass="85856">MARRLALNITDDYFTCSICCTLFEDPRQTPCEHTFCLKCLKDYGSRCRGKEFVCPICRTVTKIDDHTSVSQWILKLPVDTFLLLIMKTVNSYQNLNPNVSENLNPNVSESFDEPEATADTQVCSLHKERQLSIYCNDHSKKLCFECAWQKHTSCECISIKEESLVQKCEKTKVVVTKNMENVQKLLEIILTAETNYNEEKKLALSNLEEIQRRLQVFWGKIQMSLQENLQEILSTSKDFNNSRTFVENIKGNLNKLVLQLNSLDKMSVEEKLSILNNIDKEIEQVNDILSILEDKSINCKIDFSVNSELMNLLVKLDTVGTLRITKSCHVYNDNQESCADTNNGIQETLDTYSCSNDLKGYAEMTNQDTALPVGLRTNSSGGYGTAISGVRVTDKCTGNTSVTDNTLPKVAYSTNSPLFHYVSPDSVDYLHDIDLSADGTTRFYTSDQPQALQPLPDTQLDRAFGQCSDEDETDTLTNSWFKVSLDTPEQLQSKQTIIHETIITRKKNEKSETATLSGICIAENHVIVVDQYNNCIMRFDINSKELRGEIIVHDPHKVSLIPRTCDVLLTCWDQSKIYIISTESNFQIHDAIQTERNYIGVCAVDQNRILATATDRAIDLISFKGHVLITIRPIQSGVLQNLVYGQNVLLPADIGLLSDDNIIVHDGMKKSILCFSLGGKVKWQRKIKGISAIRCYRNAIYVSIGTENIVMKINDKGKVLDSNVLSNFTIRRPWAINISGDTIVVSEDSPSSKVHFFTFNM</sequence>
<dbReference type="SUPFAM" id="SSF57850">
    <property type="entry name" value="RING/U-box"/>
    <property type="match status" value="1"/>
</dbReference>
<dbReference type="PROSITE" id="PS00518">
    <property type="entry name" value="ZF_RING_1"/>
    <property type="match status" value="1"/>
</dbReference>
<dbReference type="InterPro" id="IPR001841">
    <property type="entry name" value="Znf_RING"/>
</dbReference>
<evidence type="ECO:0000256" key="5">
    <source>
        <dbReference type="PROSITE-ProRule" id="PRU00024"/>
    </source>
</evidence>
<dbReference type="InterPro" id="IPR000315">
    <property type="entry name" value="Znf_B-box"/>
</dbReference>
<evidence type="ECO:0000256" key="2">
    <source>
        <dbReference type="ARBA" id="ARBA00022723"/>
    </source>
</evidence>
<organism evidence="8 9">
    <name type="scientific">Tegillarca granosa</name>
    <name type="common">Malaysian cockle</name>
    <name type="synonym">Anadara granosa</name>
    <dbReference type="NCBI Taxonomy" id="220873"/>
    <lineage>
        <taxon>Eukaryota</taxon>
        <taxon>Metazoa</taxon>
        <taxon>Spiralia</taxon>
        <taxon>Lophotrochozoa</taxon>
        <taxon>Mollusca</taxon>
        <taxon>Bivalvia</taxon>
        <taxon>Autobranchia</taxon>
        <taxon>Pteriomorphia</taxon>
        <taxon>Arcoida</taxon>
        <taxon>Arcoidea</taxon>
        <taxon>Arcidae</taxon>
        <taxon>Tegillarca</taxon>
    </lineage>
</organism>
<dbReference type="Gene3D" id="3.30.40.10">
    <property type="entry name" value="Zinc/RING finger domain, C3HC4 (zinc finger)"/>
    <property type="match status" value="1"/>
</dbReference>
<evidence type="ECO:0000313" key="9">
    <source>
        <dbReference type="Proteomes" id="UP001217089"/>
    </source>
</evidence>
<accession>A0ABQ9EXF5</accession>
<dbReference type="PANTHER" id="PTHR25462:SF229">
    <property type="entry name" value="TRANSCRIPTION INTERMEDIARY FACTOR 1-BETA"/>
    <property type="match status" value="1"/>
</dbReference>
<keyword evidence="2" id="KW-0479">Metal-binding</keyword>
<comment type="caution">
    <text evidence="8">The sequence shown here is derived from an EMBL/GenBank/DDBJ whole genome shotgun (WGS) entry which is preliminary data.</text>
</comment>
<name>A0ABQ9EXF5_TEGGR</name>
<dbReference type="CDD" id="cd19756">
    <property type="entry name" value="Bbox2"/>
    <property type="match status" value="1"/>
</dbReference>
<dbReference type="SMART" id="SM00184">
    <property type="entry name" value="RING"/>
    <property type="match status" value="1"/>
</dbReference>
<dbReference type="Gene3D" id="3.30.160.60">
    <property type="entry name" value="Classic Zinc Finger"/>
    <property type="match status" value="1"/>
</dbReference>
<dbReference type="InterPro" id="IPR011042">
    <property type="entry name" value="6-blade_b-propeller_TolB-like"/>
</dbReference>
<keyword evidence="4" id="KW-0862">Zinc</keyword>
<dbReference type="SUPFAM" id="SSF63825">
    <property type="entry name" value="YWTD domain"/>
    <property type="match status" value="1"/>
</dbReference>
<dbReference type="SUPFAM" id="SSF57845">
    <property type="entry name" value="B-box zinc-binding domain"/>
    <property type="match status" value="1"/>
</dbReference>
<feature type="domain" description="RING-type" evidence="6">
    <location>
        <begin position="16"/>
        <end position="58"/>
    </location>
</feature>
<evidence type="ECO:0000259" key="6">
    <source>
        <dbReference type="PROSITE" id="PS50089"/>
    </source>
</evidence>
<gene>
    <name evidence="8" type="ORF">KUTeg_014497</name>
</gene>
<evidence type="ECO:0000259" key="7">
    <source>
        <dbReference type="PROSITE" id="PS50119"/>
    </source>
</evidence>
<keyword evidence="3 5" id="KW-0863">Zinc-finger</keyword>
<keyword evidence="1" id="KW-0597">Phosphoprotein</keyword>
<dbReference type="PROSITE" id="PS50089">
    <property type="entry name" value="ZF_RING_2"/>
    <property type="match status" value="1"/>
</dbReference>
<dbReference type="Proteomes" id="UP001217089">
    <property type="component" value="Unassembled WGS sequence"/>
</dbReference>
<dbReference type="PROSITE" id="PS50119">
    <property type="entry name" value="ZF_BBOX"/>
    <property type="match status" value="1"/>
</dbReference>
<protein>
    <submittedName>
        <fullName evidence="8">Uncharacterized protein</fullName>
    </submittedName>
</protein>
<evidence type="ECO:0000256" key="1">
    <source>
        <dbReference type="ARBA" id="ARBA00022553"/>
    </source>
</evidence>
<evidence type="ECO:0000256" key="3">
    <source>
        <dbReference type="ARBA" id="ARBA00022771"/>
    </source>
</evidence>
<reference evidence="8 9" key="1">
    <citation type="submission" date="2022-12" db="EMBL/GenBank/DDBJ databases">
        <title>Chromosome-level genome of Tegillarca granosa.</title>
        <authorList>
            <person name="Kim J."/>
        </authorList>
    </citation>
    <scope>NUCLEOTIDE SEQUENCE [LARGE SCALE GENOMIC DNA]</scope>
    <source>
        <strain evidence="8">Teg-2019</strain>
        <tissue evidence="8">Adductor muscle</tissue>
    </source>
</reference>
<dbReference type="InterPro" id="IPR047153">
    <property type="entry name" value="TRIM45/56/19-like"/>
</dbReference>
<evidence type="ECO:0000256" key="4">
    <source>
        <dbReference type="ARBA" id="ARBA00022833"/>
    </source>
</evidence>
<dbReference type="InterPro" id="IPR027370">
    <property type="entry name" value="Znf-RING_euk"/>
</dbReference>
<dbReference type="InterPro" id="IPR017907">
    <property type="entry name" value="Znf_RING_CS"/>
</dbReference>
<dbReference type="EMBL" id="JARBDR010000670">
    <property type="protein sequence ID" value="KAJ8307948.1"/>
    <property type="molecule type" value="Genomic_DNA"/>
</dbReference>
<evidence type="ECO:0000313" key="8">
    <source>
        <dbReference type="EMBL" id="KAJ8307948.1"/>
    </source>
</evidence>
<feature type="domain" description="B box-type" evidence="7">
    <location>
        <begin position="118"/>
        <end position="151"/>
    </location>
</feature>
<keyword evidence="9" id="KW-1185">Reference proteome</keyword>
<dbReference type="PANTHER" id="PTHR25462">
    <property type="entry name" value="BONUS, ISOFORM C-RELATED"/>
    <property type="match status" value="1"/>
</dbReference>
<dbReference type="Pfam" id="PF13445">
    <property type="entry name" value="zf-RING_UBOX"/>
    <property type="match status" value="1"/>
</dbReference>
<dbReference type="InterPro" id="IPR013083">
    <property type="entry name" value="Znf_RING/FYVE/PHD"/>
</dbReference>